<organism evidence="3 4">
    <name type="scientific">Teratosphaeria nubilosa</name>
    <dbReference type="NCBI Taxonomy" id="161662"/>
    <lineage>
        <taxon>Eukaryota</taxon>
        <taxon>Fungi</taxon>
        <taxon>Dikarya</taxon>
        <taxon>Ascomycota</taxon>
        <taxon>Pezizomycotina</taxon>
        <taxon>Dothideomycetes</taxon>
        <taxon>Dothideomycetidae</taxon>
        <taxon>Mycosphaerellales</taxon>
        <taxon>Teratosphaeriaceae</taxon>
        <taxon>Teratosphaeria</taxon>
    </lineage>
</organism>
<feature type="domain" description="DUF6536" evidence="2">
    <location>
        <begin position="38"/>
        <end position="182"/>
    </location>
</feature>
<dbReference type="AlphaFoldDB" id="A0A6G1LJ15"/>
<dbReference type="PANTHER" id="PTHR35395">
    <property type="entry name" value="DUF6536 DOMAIN-CONTAINING PROTEIN"/>
    <property type="match status" value="1"/>
</dbReference>
<dbReference type="Pfam" id="PF20163">
    <property type="entry name" value="DUF6536"/>
    <property type="match status" value="1"/>
</dbReference>
<feature type="transmembrane region" description="Helical" evidence="1">
    <location>
        <begin position="40"/>
        <end position="63"/>
    </location>
</feature>
<keyword evidence="1" id="KW-0472">Membrane</keyword>
<gene>
    <name evidence="3" type="ORF">EJ03DRAFT_149640</name>
</gene>
<evidence type="ECO:0000256" key="1">
    <source>
        <dbReference type="SAM" id="Phobius"/>
    </source>
</evidence>
<protein>
    <recommendedName>
        <fullName evidence="2">DUF6536 domain-containing protein</fullName>
    </recommendedName>
</protein>
<feature type="transmembrane region" description="Helical" evidence="1">
    <location>
        <begin position="144"/>
        <end position="160"/>
    </location>
</feature>
<dbReference type="PANTHER" id="PTHR35395:SF1">
    <property type="entry name" value="DUF6536 DOMAIN-CONTAINING PROTEIN"/>
    <property type="match status" value="1"/>
</dbReference>
<reference evidence="3" key="1">
    <citation type="journal article" date="2020" name="Stud. Mycol.">
        <title>101 Dothideomycetes genomes: a test case for predicting lifestyles and emergence of pathogens.</title>
        <authorList>
            <person name="Haridas S."/>
            <person name="Albert R."/>
            <person name="Binder M."/>
            <person name="Bloem J."/>
            <person name="Labutti K."/>
            <person name="Salamov A."/>
            <person name="Andreopoulos B."/>
            <person name="Baker S."/>
            <person name="Barry K."/>
            <person name="Bills G."/>
            <person name="Bluhm B."/>
            <person name="Cannon C."/>
            <person name="Castanera R."/>
            <person name="Culley D."/>
            <person name="Daum C."/>
            <person name="Ezra D."/>
            <person name="Gonzalez J."/>
            <person name="Henrissat B."/>
            <person name="Kuo A."/>
            <person name="Liang C."/>
            <person name="Lipzen A."/>
            <person name="Lutzoni F."/>
            <person name="Magnuson J."/>
            <person name="Mondo S."/>
            <person name="Nolan M."/>
            <person name="Ohm R."/>
            <person name="Pangilinan J."/>
            <person name="Park H.-J."/>
            <person name="Ramirez L."/>
            <person name="Alfaro M."/>
            <person name="Sun H."/>
            <person name="Tritt A."/>
            <person name="Yoshinaga Y."/>
            <person name="Zwiers L.-H."/>
            <person name="Turgeon B."/>
            <person name="Goodwin S."/>
            <person name="Spatafora J."/>
            <person name="Crous P."/>
            <person name="Grigoriev I."/>
        </authorList>
    </citation>
    <scope>NUCLEOTIDE SEQUENCE</scope>
    <source>
        <strain evidence="3">CBS 116005</strain>
    </source>
</reference>
<dbReference type="EMBL" id="ML995812">
    <property type="protein sequence ID" value="KAF2772931.1"/>
    <property type="molecule type" value="Genomic_DNA"/>
</dbReference>
<dbReference type="Proteomes" id="UP000799436">
    <property type="component" value="Unassembled WGS sequence"/>
</dbReference>
<proteinExistence type="predicted"/>
<dbReference type="InterPro" id="IPR046623">
    <property type="entry name" value="DUF6536"/>
</dbReference>
<evidence type="ECO:0000313" key="3">
    <source>
        <dbReference type="EMBL" id="KAF2772931.1"/>
    </source>
</evidence>
<name>A0A6G1LJ15_9PEZI</name>
<feature type="transmembrane region" description="Helical" evidence="1">
    <location>
        <begin position="83"/>
        <end position="104"/>
    </location>
</feature>
<keyword evidence="1" id="KW-1133">Transmembrane helix</keyword>
<sequence length="262" mass="28794">MRADRDLLRRFIPETDPDEKRAKTSRVKMAKRRNMRRMRLGLAAGVICVNLAFTITVFLISPASKGVGTSFTGHCTLVSRLNTGIHVVLNILTTAFLGAGNYCMQILVAPSLSEIDQAHRDGVSLDIGVHSVHNVRYMGADRRMGWAAIGVVATMLHLVWNSAMFPSFASFILPVAVVTEDFAIAGDDWNLTQAKQAQAFVPNGPPVGSLQLSADRFTEVNASECIRMYIDPLDQTQLDLERQHYPLLGGCVRKGPALSSRR</sequence>
<evidence type="ECO:0000313" key="4">
    <source>
        <dbReference type="Proteomes" id="UP000799436"/>
    </source>
</evidence>
<keyword evidence="4" id="KW-1185">Reference proteome</keyword>
<dbReference type="OrthoDB" id="5429634at2759"/>
<evidence type="ECO:0000259" key="2">
    <source>
        <dbReference type="Pfam" id="PF20163"/>
    </source>
</evidence>
<keyword evidence="1" id="KW-0812">Transmembrane</keyword>
<accession>A0A6G1LJ15</accession>